<dbReference type="EMBL" id="JAAGOH010000048">
    <property type="protein sequence ID" value="NDY93816.1"/>
    <property type="molecule type" value="Genomic_DNA"/>
</dbReference>
<dbReference type="RefSeq" id="WP_163459839.1">
    <property type="nucleotide sequence ID" value="NZ_JAAGOH010000048.1"/>
</dbReference>
<reference evidence="1 2" key="1">
    <citation type="submission" date="2020-02" db="EMBL/GenBank/DDBJ databases">
        <title>Ideonella bacterium strain TBM-1.</title>
        <authorList>
            <person name="Chen W.-M."/>
        </authorList>
    </citation>
    <scope>NUCLEOTIDE SEQUENCE [LARGE SCALE GENOMIC DNA]</scope>
    <source>
        <strain evidence="1 2">TBM-1</strain>
    </source>
</reference>
<evidence type="ECO:0000313" key="2">
    <source>
        <dbReference type="Proteomes" id="UP000484255"/>
    </source>
</evidence>
<accession>A0A7C9PJU6</accession>
<keyword evidence="2" id="KW-1185">Reference proteome</keyword>
<sequence length="87" mass="8725">MQATPSAGTVGSNGVEVAFLADRSQLTLGSTSAGSNALVLEADMSAIPLDKTEFATVTLTSPTDASVPAVTFRVSATRAGGANPLER</sequence>
<name>A0A7C9PJU6_9BURK</name>
<gene>
    <name evidence="1" type="ORF">G3A44_21735</name>
</gene>
<dbReference type="AlphaFoldDB" id="A0A7C9PJU6"/>
<protein>
    <submittedName>
        <fullName evidence="1">Uncharacterized protein</fullName>
    </submittedName>
</protein>
<organism evidence="1 2">
    <name type="scientific">Ideonella livida</name>
    <dbReference type="NCBI Taxonomy" id="2707176"/>
    <lineage>
        <taxon>Bacteria</taxon>
        <taxon>Pseudomonadati</taxon>
        <taxon>Pseudomonadota</taxon>
        <taxon>Betaproteobacteria</taxon>
        <taxon>Burkholderiales</taxon>
        <taxon>Sphaerotilaceae</taxon>
        <taxon>Ideonella</taxon>
    </lineage>
</organism>
<dbReference type="Proteomes" id="UP000484255">
    <property type="component" value="Unassembled WGS sequence"/>
</dbReference>
<evidence type="ECO:0000313" key="1">
    <source>
        <dbReference type="EMBL" id="NDY93816.1"/>
    </source>
</evidence>
<proteinExistence type="predicted"/>
<comment type="caution">
    <text evidence="1">The sequence shown here is derived from an EMBL/GenBank/DDBJ whole genome shotgun (WGS) entry which is preliminary data.</text>
</comment>